<dbReference type="InterPro" id="IPR036938">
    <property type="entry name" value="PAP2/HPO_sf"/>
</dbReference>
<dbReference type="PANTHER" id="PTHR14969:SF13">
    <property type="entry name" value="AT30094P"/>
    <property type="match status" value="1"/>
</dbReference>
<proteinExistence type="predicted"/>
<dbReference type="PANTHER" id="PTHR14969">
    <property type="entry name" value="SPHINGOSINE-1-PHOSPHATE PHOSPHOHYDROLASE"/>
    <property type="match status" value="1"/>
</dbReference>
<dbReference type="SUPFAM" id="SSF48317">
    <property type="entry name" value="Acid phosphatase/Vanadium-dependent haloperoxidase"/>
    <property type="match status" value="1"/>
</dbReference>
<keyword evidence="1" id="KW-0472">Membrane</keyword>
<dbReference type="InterPro" id="IPR000326">
    <property type="entry name" value="PAP2/HPO"/>
</dbReference>
<protein>
    <submittedName>
        <fullName evidence="3">Phosphatase PAP2 family protein</fullName>
    </submittedName>
</protein>
<keyword evidence="1" id="KW-0812">Transmembrane</keyword>
<dbReference type="CDD" id="cd03392">
    <property type="entry name" value="PAP2_like_2"/>
    <property type="match status" value="1"/>
</dbReference>
<name>A0A3N4GQ40_9LACT</name>
<dbReference type="SMART" id="SM00014">
    <property type="entry name" value="acidPPc"/>
    <property type="match status" value="1"/>
</dbReference>
<dbReference type="Proteomes" id="UP000273977">
    <property type="component" value="Unassembled WGS sequence"/>
</dbReference>
<keyword evidence="4" id="KW-1185">Reference proteome</keyword>
<feature type="transmembrane region" description="Helical" evidence="1">
    <location>
        <begin position="161"/>
        <end position="183"/>
    </location>
</feature>
<dbReference type="RefSeq" id="WP_123779808.1">
    <property type="nucleotide sequence ID" value="NZ_RKMG01000010.1"/>
</dbReference>
<reference evidence="3 4" key="1">
    <citation type="submission" date="2018-11" db="EMBL/GenBank/DDBJ databases">
        <title>Aerococcus sp. SJQ22, whole genome shotgun sequence.</title>
        <authorList>
            <person name="Sun L."/>
            <person name="Gao X."/>
            <person name="Chen W."/>
            <person name="Huang K."/>
        </authorList>
    </citation>
    <scope>NUCLEOTIDE SEQUENCE [LARGE SCALE GENOMIC DNA]</scope>
    <source>
        <strain evidence="3 4">SJQ22</strain>
    </source>
</reference>
<feature type="transmembrane region" description="Helical" evidence="1">
    <location>
        <begin position="60"/>
        <end position="81"/>
    </location>
</feature>
<feature type="transmembrane region" description="Helical" evidence="1">
    <location>
        <begin position="88"/>
        <end position="110"/>
    </location>
</feature>
<evidence type="ECO:0000313" key="3">
    <source>
        <dbReference type="EMBL" id="RPA60730.1"/>
    </source>
</evidence>
<feature type="domain" description="Phosphatidic acid phosphatase type 2/haloperoxidase" evidence="2">
    <location>
        <begin position="87"/>
        <end position="204"/>
    </location>
</feature>
<evidence type="ECO:0000313" key="4">
    <source>
        <dbReference type="Proteomes" id="UP000273977"/>
    </source>
</evidence>
<evidence type="ECO:0000256" key="1">
    <source>
        <dbReference type="SAM" id="Phobius"/>
    </source>
</evidence>
<comment type="caution">
    <text evidence="3">The sequence shown here is derived from an EMBL/GenBank/DDBJ whole genome shotgun (WGS) entry which is preliminary data.</text>
</comment>
<keyword evidence="1" id="KW-1133">Transmembrane helix</keyword>
<dbReference type="EMBL" id="RKMG01000010">
    <property type="protein sequence ID" value="RPA60730.1"/>
    <property type="molecule type" value="Genomic_DNA"/>
</dbReference>
<gene>
    <name evidence="3" type="ORF">EF384_04600</name>
</gene>
<dbReference type="Pfam" id="PF01569">
    <property type="entry name" value="PAP2"/>
    <property type="match status" value="1"/>
</dbReference>
<evidence type="ECO:0000259" key="2">
    <source>
        <dbReference type="SMART" id="SM00014"/>
    </source>
</evidence>
<feature type="transmembrane region" description="Helical" evidence="1">
    <location>
        <begin position="189"/>
        <end position="207"/>
    </location>
</feature>
<dbReference type="OrthoDB" id="9789113at2"/>
<feature type="transmembrane region" description="Helical" evidence="1">
    <location>
        <begin position="7"/>
        <end position="25"/>
    </location>
</feature>
<accession>A0A3N4GQ40</accession>
<dbReference type="AlphaFoldDB" id="A0A3N4GQ40"/>
<organism evidence="3 4">
    <name type="scientific">Aerococcus agrisoli</name>
    <dbReference type="NCBI Taxonomy" id="2487350"/>
    <lineage>
        <taxon>Bacteria</taxon>
        <taxon>Bacillati</taxon>
        <taxon>Bacillota</taxon>
        <taxon>Bacilli</taxon>
        <taxon>Lactobacillales</taxon>
        <taxon>Aerococcaceae</taxon>
        <taxon>Aerococcus</taxon>
    </lineage>
</organism>
<dbReference type="Gene3D" id="1.20.144.10">
    <property type="entry name" value="Phosphatidic acid phosphatase type 2/haloperoxidase"/>
    <property type="match status" value="2"/>
</dbReference>
<sequence length="213" mass="24279">MHARNKYIQTSILTIIPFILLFILVQTQRHALTHFDIRVGQHLYNWGSPAFTDFVQTYTYLGNTPGVIVTTLIIAAIFSWISKKWSVGLWTSFTIFMSTGLIVGAVKYTVRRIRPEYVAHLVNQTGFSFPSGHATGSIVVWGTLAFLIWHYYGKDHPKLKYVLIAFVAFMMIALGGSRLYLGVHYFTDVIAGWSLGATCLIWAIYFFHKYIEP</sequence>
<feature type="transmembrane region" description="Helical" evidence="1">
    <location>
        <begin position="130"/>
        <end position="149"/>
    </location>
</feature>